<dbReference type="Gene3D" id="1.10.10.10">
    <property type="entry name" value="Winged helix-like DNA-binding domain superfamily/Winged helix DNA-binding domain"/>
    <property type="match status" value="1"/>
</dbReference>
<dbReference type="PANTHER" id="PTHR43133:SF62">
    <property type="entry name" value="RNA POLYMERASE SIGMA FACTOR SIGZ"/>
    <property type="match status" value="1"/>
</dbReference>
<dbReference type="Pfam" id="PF04542">
    <property type="entry name" value="Sigma70_r2"/>
    <property type="match status" value="1"/>
</dbReference>
<keyword evidence="5 6" id="KW-0804">Transcription</keyword>
<evidence type="ECO:0000256" key="4">
    <source>
        <dbReference type="ARBA" id="ARBA00023125"/>
    </source>
</evidence>
<dbReference type="InterPro" id="IPR014284">
    <property type="entry name" value="RNA_pol_sigma-70_dom"/>
</dbReference>
<dbReference type="InterPro" id="IPR000838">
    <property type="entry name" value="RNA_pol_sigma70_ECF_CS"/>
</dbReference>
<evidence type="ECO:0000256" key="6">
    <source>
        <dbReference type="RuleBase" id="RU000716"/>
    </source>
</evidence>
<evidence type="ECO:0000256" key="1">
    <source>
        <dbReference type="ARBA" id="ARBA00010641"/>
    </source>
</evidence>
<dbReference type="InterPro" id="IPR013325">
    <property type="entry name" value="RNA_pol_sigma_r2"/>
</dbReference>
<dbReference type="SUPFAM" id="SSF88659">
    <property type="entry name" value="Sigma3 and sigma4 domains of RNA polymerase sigma factors"/>
    <property type="match status" value="1"/>
</dbReference>
<dbReference type="InterPro" id="IPR007627">
    <property type="entry name" value="RNA_pol_sigma70_r2"/>
</dbReference>
<keyword evidence="3 6" id="KW-0731">Sigma factor</keyword>
<dbReference type="Pfam" id="PF08281">
    <property type="entry name" value="Sigma70_r4_2"/>
    <property type="match status" value="1"/>
</dbReference>
<dbReference type="InterPro" id="IPR036388">
    <property type="entry name" value="WH-like_DNA-bd_sf"/>
</dbReference>
<dbReference type="PROSITE" id="PS01063">
    <property type="entry name" value="SIGMA70_ECF"/>
    <property type="match status" value="1"/>
</dbReference>
<dbReference type="InterPro" id="IPR013249">
    <property type="entry name" value="RNA_pol_sigma70_r4_t2"/>
</dbReference>
<sequence length="185" mass="20571">MSAQGDSRADAELSARLVSGDPDALAEMFRRWGTLVHTIARRALEDAQDAEDVTQQVFLSAWRSRHTLVPGRGSPAAWLVAITKHRIADLRAERHRARRNADAVAAGSTYPQVDDAAQRIFLLHELERLGDPRAAVLRMAIVEDRPYAEISERLGIPLGTVKSHVRRGLLELRRRLKEESSDGAP</sequence>
<dbReference type="RefSeq" id="WP_377819983.1">
    <property type="nucleotide sequence ID" value="NZ_JBHSWJ010000002.1"/>
</dbReference>
<feature type="domain" description="RNA polymerase sigma-70 region 2" evidence="7">
    <location>
        <begin position="28"/>
        <end position="95"/>
    </location>
</feature>
<dbReference type="InterPro" id="IPR039425">
    <property type="entry name" value="RNA_pol_sigma-70-like"/>
</dbReference>
<accession>A0ABW2AN56</accession>
<evidence type="ECO:0000259" key="8">
    <source>
        <dbReference type="Pfam" id="PF08281"/>
    </source>
</evidence>
<protein>
    <recommendedName>
        <fullName evidence="6">RNA polymerase sigma factor</fullName>
    </recommendedName>
</protein>
<evidence type="ECO:0000256" key="5">
    <source>
        <dbReference type="ARBA" id="ARBA00023163"/>
    </source>
</evidence>
<dbReference type="InterPro" id="IPR013324">
    <property type="entry name" value="RNA_pol_sigma_r3/r4-like"/>
</dbReference>
<name>A0ABW2AN56_9MICO</name>
<evidence type="ECO:0000259" key="7">
    <source>
        <dbReference type="Pfam" id="PF04542"/>
    </source>
</evidence>
<gene>
    <name evidence="9" type="ORF">ACFQBT_01050</name>
</gene>
<keyword evidence="2 6" id="KW-0805">Transcription regulation</keyword>
<keyword evidence="10" id="KW-1185">Reference proteome</keyword>
<dbReference type="Proteomes" id="UP001596356">
    <property type="component" value="Unassembled WGS sequence"/>
</dbReference>
<dbReference type="PANTHER" id="PTHR43133">
    <property type="entry name" value="RNA POLYMERASE ECF-TYPE SIGMA FACTO"/>
    <property type="match status" value="1"/>
</dbReference>
<dbReference type="Gene3D" id="1.10.1740.10">
    <property type="match status" value="1"/>
</dbReference>
<reference evidence="10" key="1">
    <citation type="journal article" date="2019" name="Int. J. Syst. Evol. Microbiol.">
        <title>The Global Catalogue of Microorganisms (GCM) 10K type strain sequencing project: providing services to taxonomists for standard genome sequencing and annotation.</title>
        <authorList>
            <consortium name="The Broad Institute Genomics Platform"/>
            <consortium name="The Broad Institute Genome Sequencing Center for Infectious Disease"/>
            <person name="Wu L."/>
            <person name="Ma J."/>
        </authorList>
    </citation>
    <scope>NUCLEOTIDE SEQUENCE [LARGE SCALE GENOMIC DNA]</scope>
    <source>
        <strain evidence="10">NBRC 106593</strain>
    </source>
</reference>
<organism evidence="9 10">
    <name type="scientific">Branchiibius cervicis</name>
    <dbReference type="NCBI Taxonomy" id="908252"/>
    <lineage>
        <taxon>Bacteria</taxon>
        <taxon>Bacillati</taxon>
        <taxon>Actinomycetota</taxon>
        <taxon>Actinomycetes</taxon>
        <taxon>Micrococcales</taxon>
        <taxon>Dermacoccaceae</taxon>
        <taxon>Branchiibius</taxon>
    </lineage>
</organism>
<dbReference type="EMBL" id="JBHSWJ010000002">
    <property type="protein sequence ID" value="MFC6712513.1"/>
    <property type="molecule type" value="Genomic_DNA"/>
</dbReference>
<dbReference type="NCBIfam" id="TIGR02937">
    <property type="entry name" value="sigma70-ECF"/>
    <property type="match status" value="1"/>
</dbReference>
<evidence type="ECO:0000256" key="2">
    <source>
        <dbReference type="ARBA" id="ARBA00023015"/>
    </source>
</evidence>
<evidence type="ECO:0000313" key="10">
    <source>
        <dbReference type="Proteomes" id="UP001596356"/>
    </source>
</evidence>
<evidence type="ECO:0000313" key="9">
    <source>
        <dbReference type="EMBL" id="MFC6712513.1"/>
    </source>
</evidence>
<comment type="caution">
    <text evidence="9">The sequence shown here is derived from an EMBL/GenBank/DDBJ whole genome shotgun (WGS) entry which is preliminary data.</text>
</comment>
<comment type="similarity">
    <text evidence="1 6">Belongs to the sigma-70 factor family. ECF subfamily.</text>
</comment>
<feature type="domain" description="RNA polymerase sigma factor 70 region 4 type 2" evidence="8">
    <location>
        <begin position="123"/>
        <end position="172"/>
    </location>
</feature>
<keyword evidence="4 6" id="KW-0238">DNA-binding</keyword>
<evidence type="ECO:0000256" key="3">
    <source>
        <dbReference type="ARBA" id="ARBA00023082"/>
    </source>
</evidence>
<dbReference type="SUPFAM" id="SSF88946">
    <property type="entry name" value="Sigma2 domain of RNA polymerase sigma factors"/>
    <property type="match status" value="1"/>
</dbReference>
<proteinExistence type="inferred from homology"/>